<dbReference type="Proteomes" id="UP001500994">
    <property type="component" value="Unassembled WGS sequence"/>
</dbReference>
<protein>
    <submittedName>
        <fullName evidence="1">Uncharacterized protein</fullName>
    </submittedName>
</protein>
<reference evidence="1 2" key="1">
    <citation type="journal article" date="2019" name="Int. J. Syst. Evol. Microbiol.">
        <title>The Global Catalogue of Microorganisms (GCM) 10K type strain sequencing project: providing services to taxonomists for standard genome sequencing and annotation.</title>
        <authorList>
            <consortium name="The Broad Institute Genomics Platform"/>
            <consortium name="The Broad Institute Genome Sequencing Center for Infectious Disease"/>
            <person name="Wu L."/>
            <person name="Ma J."/>
        </authorList>
    </citation>
    <scope>NUCLEOTIDE SEQUENCE [LARGE SCALE GENOMIC DNA]</scope>
    <source>
        <strain evidence="1 2">JCM 16374</strain>
    </source>
</reference>
<accession>A0ABN3RKJ5</accession>
<comment type="caution">
    <text evidence="1">The sequence shown here is derived from an EMBL/GenBank/DDBJ whole genome shotgun (WGS) entry which is preliminary data.</text>
</comment>
<sequence>MLSGLEGTEGARLREAPYSRLLLQRATLTPAGLGERQLLAPAERMSPMADTPCNCLDHGIARLG</sequence>
<dbReference type="EMBL" id="BAAARK010000005">
    <property type="protein sequence ID" value="GAA2654865.1"/>
    <property type="molecule type" value="Genomic_DNA"/>
</dbReference>
<evidence type="ECO:0000313" key="1">
    <source>
        <dbReference type="EMBL" id="GAA2654865.1"/>
    </source>
</evidence>
<gene>
    <name evidence="1" type="ORF">GCM10009864_20050</name>
</gene>
<proteinExistence type="predicted"/>
<keyword evidence="2" id="KW-1185">Reference proteome</keyword>
<evidence type="ECO:0000313" key="2">
    <source>
        <dbReference type="Proteomes" id="UP001500994"/>
    </source>
</evidence>
<organism evidence="1 2">
    <name type="scientific">Streptomyces lunalinharesii</name>
    <dbReference type="NCBI Taxonomy" id="333384"/>
    <lineage>
        <taxon>Bacteria</taxon>
        <taxon>Bacillati</taxon>
        <taxon>Actinomycetota</taxon>
        <taxon>Actinomycetes</taxon>
        <taxon>Kitasatosporales</taxon>
        <taxon>Streptomycetaceae</taxon>
        <taxon>Streptomyces</taxon>
    </lineage>
</organism>
<name>A0ABN3RKJ5_9ACTN</name>